<evidence type="ECO:0000313" key="2">
    <source>
        <dbReference type="Proteomes" id="UP000606974"/>
    </source>
</evidence>
<evidence type="ECO:0000313" key="1">
    <source>
        <dbReference type="EMBL" id="KAF7513763.1"/>
    </source>
</evidence>
<accession>A0A8H7EA05</accession>
<dbReference type="AlphaFoldDB" id="A0A8H7EA05"/>
<organism evidence="1 2">
    <name type="scientific">Endocarpon pusillum</name>
    <dbReference type="NCBI Taxonomy" id="364733"/>
    <lineage>
        <taxon>Eukaryota</taxon>
        <taxon>Fungi</taxon>
        <taxon>Dikarya</taxon>
        <taxon>Ascomycota</taxon>
        <taxon>Pezizomycotina</taxon>
        <taxon>Eurotiomycetes</taxon>
        <taxon>Chaetothyriomycetidae</taxon>
        <taxon>Verrucariales</taxon>
        <taxon>Verrucariaceae</taxon>
        <taxon>Endocarpon</taxon>
    </lineage>
</organism>
<name>A0A8H7EA05_9EURO</name>
<protein>
    <submittedName>
        <fullName evidence="1">Uncharacterized protein</fullName>
    </submittedName>
</protein>
<dbReference type="Proteomes" id="UP000606974">
    <property type="component" value="Unassembled WGS sequence"/>
</dbReference>
<proteinExistence type="predicted"/>
<sequence length="91" mass="10120">MLLSDMGFKTLTAAEDSLAINGTDRLASIPTRQRRRVIRIKIQVGHENLIQGRSALRNFAAPATGRQHRMDDVSVELCNRRQALIHSVSAP</sequence>
<reference evidence="1" key="1">
    <citation type="submission" date="2020-02" db="EMBL/GenBank/DDBJ databases">
        <authorList>
            <person name="Palmer J.M."/>
        </authorList>
    </citation>
    <scope>NUCLEOTIDE SEQUENCE</scope>
    <source>
        <strain evidence="1">EPUS1.4</strain>
        <tissue evidence="1">Thallus</tissue>
    </source>
</reference>
<keyword evidence="2" id="KW-1185">Reference proteome</keyword>
<dbReference type="EMBL" id="JAACFV010000004">
    <property type="protein sequence ID" value="KAF7513763.1"/>
    <property type="molecule type" value="Genomic_DNA"/>
</dbReference>
<gene>
    <name evidence="1" type="ORF">GJ744_007814</name>
</gene>
<comment type="caution">
    <text evidence="1">The sequence shown here is derived from an EMBL/GenBank/DDBJ whole genome shotgun (WGS) entry which is preliminary data.</text>
</comment>